<dbReference type="STRING" id="299467.A0A443SE78"/>
<proteinExistence type="predicted"/>
<dbReference type="PROSITE" id="PS50888">
    <property type="entry name" value="BHLH"/>
    <property type="match status" value="1"/>
</dbReference>
<sequence>METIAALDHDLDNFNRKKGSRDPLSHRVIEKRRRDRMNKCLQDLGRLIPQQYMKKSKSRIEKTEIVEMAIKHLKHLSSTQKSHSSACREECRKQYQLGFQECMSETIRFLVEMEEMSFKDGLCMRIVSHLQNHVSKLNHFDTMIQKPQINNNNNLITNNNNIYEQSTYKMSQIELGERKPSFSEVSVKSSEVLIENYTERSSPTTTSSTSPIADEFHSRNKYKFKQNMKERFQADVQKNDWIKEGA</sequence>
<reference evidence="8 9" key="1">
    <citation type="journal article" date="2018" name="Gigascience">
        <title>Genomes of trombidid mites reveal novel predicted allergens and laterally-transferred genes associated with secondary metabolism.</title>
        <authorList>
            <person name="Dong X."/>
            <person name="Chaisiri K."/>
            <person name="Xia D."/>
            <person name="Armstrong S.D."/>
            <person name="Fang Y."/>
            <person name="Donnelly M.J."/>
            <person name="Kadowaki T."/>
            <person name="McGarry J.W."/>
            <person name="Darby A.C."/>
            <person name="Makepeace B.L."/>
        </authorList>
    </citation>
    <scope>NUCLEOTIDE SEQUENCE [LARGE SCALE GENOMIC DNA]</scope>
    <source>
        <strain evidence="8">UoL-UT</strain>
    </source>
</reference>
<dbReference type="Pfam" id="PF07527">
    <property type="entry name" value="Hairy_orange"/>
    <property type="match status" value="1"/>
</dbReference>
<dbReference type="EMBL" id="NCKV01003348">
    <property type="protein sequence ID" value="RWS25824.1"/>
    <property type="molecule type" value="Genomic_DNA"/>
</dbReference>
<dbReference type="GO" id="GO:0046983">
    <property type="term" value="F:protein dimerization activity"/>
    <property type="evidence" value="ECO:0007669"/>
    <property type="project" value="InterPro"/>
</dbReference>
<dbReference type="GO" id="GO:0005634">
    <property type="term" value="C:nucleus"/>
    <property type="evidence" value="ECO:0007669"/>
    <property type="project" value="UniProtKB-SubCell"/>
</dbReference>
<evidence type="ECO:0000313" key="8">
    <source>
        <dbReference type="EMBL" id="RWS25824.1"/>
    </source>
</evidence>
<organism evidence="8 9">
    <name type="scientific">Leptotrombidium deliense</name>
    <dbReference type="NCBI Taxonomy" id="299467"/>
    <lineage>
        <taxon>Eukaryota</taxon>
        <taxon>Metazoa</taxon>
        <taxon>Ecdysozoa</taxon>
        <taxon>Arthropoda</taxon>
        <taxon>Chelicerata</taxon>
        <taxon>Arachnida</taxon>
        <taxon>Acari</taxon>
        <taxon>Acariformes</taxon>
        <taxon>Trombidiformes</taxon>
        <taxon>Prostigmata</taxon>
        <taxon>Anystina</taxon>
        <taxon>Parasitengona</taxon>
        <taxon>Trombiculoidea</taxon>
        <taxon>Trombiculidae</taxon>
        <taxon>Leptotrombidium</taxon>
    </lineage>
</organism>
<dbReference type="OrthoDB" id="6371181at2759"/>
<name>A0A443SE78_9ACAR</name>
<dbReference type="PANTHER" id="PTHR10985">
    <property type="entry name" value="BASIC HELIX-LOOP-HELIX TRANSCRIPTION FACTOR, HES-RELATED"/>
    <property type="match status" value="1"/>
</dbReference>
<dbReference type="Gene3D" id="4.10.280.10">
    <property type="entry name" value="Helix-loop-helix DNA-binding domain"/>
    <property type="match status" value="1"/>
</dbReference>
<keyword evidence="9" id="KW-1185">Reference proteome</keyword>
<evidence type="ECO:0000313" key="9">
    <source>
        <dbReference type="Proteomes" id="UP000288716"/>
    </source>
</evidence>
<evidence type="ECO:0000256" key="2">
    <source>
        <dbReference type="ARBA" id="ARBA00023015"/>
    </source>
</evidence>
<dbReference type="InterPro" id="IPR011598">
    <property type="entry name" value="bHLH_dom"/>
</dbReference>
<dbReference type="InterPro" id="IPR050370">
    <property type="entry name" value="HES_HEY"/>
</dbReference>
<evidence type="ECO:0000259" key="6">
    <source>
        <dbReference type="PROSITE" id="PS50888"/>
    </source>
</evidence>
<dbReference type="AlphaFoldDB" id="A0A443SE78"/>
<dbReference type="Gene3D" id="6.10.250.980">
    <property type="match status" value="1"/>
</dbReference>
<dbReference type="InterPro" id="IPR036638">
    <property type="entry name" value="HLH_DNA-bd_sf"/>
</dbReference>
<evidence type="ECO:0000256" key="5">
    <source>
        <dbReference type="ARBA" id="ARBA00023242"/>
    </source>
</evidence>
<dbReference type="Pfam" id="PF00010">
    <property type="entry name" value="HLH"/>
    <property type="match status" value="1"/>
</dbReference>
<gene>
    <name evidence="8" type="ORF">B4U80_13037</name>
</gene>
<keyword evidence="5" id="KW-0539">Nucleus</keyword>
<dbReference type="SMART" id="SM00511">
    <property type="entry name" value="ORANGE"/>
    <property type="match status" value="1"/>
</dbReference>
<dbReference type="PROSITE" id="PS51054">
    <property type="entry name" value="ORANGE"/>
    <property type="match status" value="1"/>
</dbReference>
<keyword evidence="2" id="KW-0805">Transcription regulation</keyword>
<dbReference type="GO" id="GO:0003677">
    <property type="term" value="F:DNA binding"/>
    <property type="evidence" value="ECO:0007669"/>
    <property type="project" value="UniProtKB-KW"/>
</dbReference>
<feature type="non-terminal residue" evidence="8">
    <location>
        <position position="246"/>
    </location>
</feature>
<comment type="subcellular location">
    <subcellularLocation>
        <location evidence="1">Nucleus</location>
    </subcellularLocation>
</comment>
<feature type="domain" description="Orange" evidence="7">
    <location>
        <begin position="95"/>
        <end position="130"/>
    </location>
</feature>
<accession>A0A443SE78</accession>
<dbReference type="SMART" id="SM00353">
    <property type="entry name" value="HLH"/>
    <property type="match status" value="1"/>
</dbReference>
<dbReference type="VEuPathDB" id="VectorBase:LDEU006216"/>
<dbReference type="InterPro" id="IPR003650">
    <property type="entry name" value="Orange_dom"/>
</dbReference>
<dbReference type="SUPFAM" id="SSF47459">
    <property type="entry name" value="HLH, helix-loop-helix DNA-binding domain"/>
    <property type="match status" value="1"/>
</dbReference>
<dbReference type="SUPFAM" id="SSF158457">
    <property type="entry name" value="Orange domain-like"/>
    <property type="match status" value="1"/>
</dbReference>
<dbReference type="GO" id="GO:0006355">
    <property type="term" value="P:regulation of DNA-templated transcription"/>
    <property type="evidence" value="ECO:0007669"/>
    <property type="project" value="InterPro"/>
</dbReference>
<feature type="domain" description="BHLH" evidence="6">
    <location>
        <begin position="21"/>
        <end position="76"/>
    </location>
</feature>
<protein>
    <submittedName>
        <fullName evidence="8">Hairy/enhancer-of-split related with YRPW motif protein 1-like protein</fullName>
    </submittedName>
</protein>
<keyword evidence="4" id="KW-0804">Transcription</keyword>
<dbReference type="FunFam" id="4.10.280.10:FF:000079">
    <property type="entry name" value="CLUMA_CG001539, isoform A"/>
    <property type="match status" value="1"/>
</dbReference>
<evidence type="ECO:0000256" key="3">
    <source>
        <dbReference type="ARBA" id="ARBA00023125"/>
    </source>
</evidence>
<evidence type="ECO:0000256" key="4">
    <source>
        <dbReference type="ARBA" id="ARBA00023163"/>
    </source>
</evidence>
<evidence type="ECO:0000256" key="1">
    <source>
        <dbReference type="ARBA" id="ARBA00004123"/>
    </source>
</evidence>
<dbReference type="Proteomes" id="UP000288716">
    <property type="component" value="Unassembled WGS sequence"/>
</dbReference>
<keyword evidence="3" id="KW-0238">DNA-binding</keyword>
<comment type="caution">
    <text evidence="8">The sequence shown here is derived from an EMBL/GenBank/DDBJ whole genome shotgun (WGS) entry which is preliminary data.</text>
</comment>
<evidence type="ECO:0000259" key="7">
    <source>
        <dbReference type="PROSITE" id="PS51054"/>
    </source>
</evidence>